<feature type="transmembrane region" description="Helical" evidence="1">
    <location>
        <begin position="7"/>
        <end position="26"/>
    </location>
</feature>
<accession>A0ABY5F0F4</accession>
<sequence length="197" mass="23582">MKGIFSKIIFLIIFSYLVSATLIIFTEGISEIFMYRNPKNVYIYSFNYFKWYYYNLDSLTYGRVFKIGFAFIVPYFIQITIWNIKWKDFLLHIFGSIFLRKDYSNKDNLCYDYGYTGNANDIYFIKNSFMKNIDSLINNIIYEVLNTKNKTSSNSCNIDINFIKNSNMRKIESLVDNIVYEMLIFNKKIHNIEDNDK</sequence>
<dbReference type="Proteomes" id="UP001059985">
    <property type="component" value="Chromosome"/>
</dbReference>
<proteinExistence type="predicted"/>
<organism evidence="2 3">
    <name type="scientific">Neoehrlichia mikurensis</name>
    <dbReference type="NCBI Taxonomy" id="89586"/>
    <lineage>
        <taxon>Bacteria</taxon>
        <taxon>Pseudomonadati</taxon>
        <taxon>Pseudomonadota</taxon>
        <taxon>Alphaproteobacteria</taxon>
        <taxon>Rickettsiales</taxon>
        <taxon>Anaplasmataceae</taxon>
        <taxon>Candidatus Neoehrlichia</taxon>
    </lineage>
</organism>
<keyword evidence="3" id="KW-1185">Reference proteome</keyword>
<evidence type="ECO:0000256" key="1">
    <source>
        <dbReference type="SAM" id="Phobius"/>
    </source>
</evidence>
<dbReference type="EMBL" id="CP089285">
    <property type="protein sequence ID" value="UTO56728.1"/>
    <property type="molecule type" value="Genomic_DNA"/>
</dbReference>
<name>A0ABY5F0F4_9RICK</name>
<keyword evidence="1" id="KW-1133">Transmembrane helix</keyword>
<gene>
    <name evidence="2" type="ORF">LUA81_01955</name>
</gene>
<dbReference type="RefSeq" id="WP_218194439.1">
    <property type="nucleotide sequence ID" value="NZ_CP060793.1"/>
</dbReference>
<evidence type="ECO:0000313" key="2">
    <source>
        <dbReference type="EMBL" id="UTO56728.1"/>
    </source>
</evidence>
<keyword evidence="1" id="KW-0812">Transmembrane</keyword>
<protein>
    <submittedName>
        <fullName evidence="2">Uncharacterized protein</fullName>
    </submittedName>
</protein>
<feature type="transmembrane region" description="Helical" evidence="1">
    <location>
        <begin position="64"/>
        <end position="84"/>
    </location>
</feature>
<reference evidence="2 3" key="1">
    <citation type="journal article" date="2022" name="Microorganisms">
        <title>Assembly and Comparison of Ca. Neoehrlichia mikurensis Genomes.</title>
        <authorList>
            <person name="Azagi T."/>
            <person name="Dirks R.P."/>
            <person name="Yebra-Pimentel E.S."/>
            <person name="Schaap P.J."/>
            <person name="Koehorst J.J."/>
            <person name="Esser H.J."/>
            <person name="Sprong H."/>
        </authorList>
    </citation>
    <scope>NUCLEOTIDE SEQUENCE [LARGE SCALE GENOMIC DNA]</scope>
    <source>
        <strain evidence="2">18-2804</strain>
    </source>
</reference>
<keyword evidence="1" id="KW-0472">Membrane</keyword>
<evidence type="ECO:0000313" key="3">
    <source>
        <dbReference type="Proteomes" id="UP001059985"/>
    </source>
</evidence>